<dbReference type="InterPro" id="IPR031348">
    <property type="entry name" value="PigL_N"/>
</dbReference>
<organism evidence="2 3">
    <name type="scientific">Colletotrichum asianum</name>
    <dbReference type="NCBI Taxonomy" id="702518"/>
    <lineage>
        <taxon>Eukaryota</taxon>
        <taxon>Fungi</taxon>
        <taxon>Dikarya</taxon>
        <taxon>Ascomycota</taxon>
        <taxon>Pezizomycotina</taxon>
        <taxon>Sordariomycetes</taxon>
        <taxon>Hypocreomycetidae</taxon>
        <taxon>Glomerellales</taxon>
        <taxon>Glomerellaceae</taxon>
        <taxon>Colletotrichum</taxon>
        <taxon>Colletotrichum gloeosporioides species complex</taxon>
    </lineage>
</organism>
<name>A0A8H3ZRQ1_9PEZI</name>
<evidence type="ECO:0000313" key="2">
    <source>
        <dbReference type="EMBL" id="KAF0329333.1"/>
    </source>
</evidence>
<protein>
    <recommendedName>
        <fullName evidence="1">Azaphilone pigments biosynthesis cluster protein L N-terminal domain-containing protein</fullName>
    </recommendedName>
</protein>
<reference evidence="2 3" key="1">
    <citation type="submission" date="2019-12" db="EMBL/GenBank/DDBJ databases">
        <title>A genome sequence resource for the geographically widespread anthracnose pathogen Colletotrichum asianum.</title>
        <authorList>
            <person name="Meng Y."/>
        </authorList>
    </citation>
    <scope>NUCLEOTIDE SEQUENCE [LARGE SCALE GENOMIC DNA]</scope>
    <source>
        <strain evidence="2 3">ICMP 18580</strain>
    </source>
</reference>
<evidence type="ECO:0000259" key="1">
    <source>
        <dbReference type="Pfam" id="PF17111"/>
    </source>
</evidence>
<dbReference type="AlphaFoldDB" id="A0A8H3ZRQ1"/>
<dbReference type="EMBL" id="WOWK01000012">
    <property type="protein sequence ID" value="KAF0329333.1"/>
    <property type="molecule type" value="Genomic_DNA"/>
</dbReference>
<comment type="caution">
    <text evidence="2">The sequence shown here is derived from an EMBL/GenBank/DDBJ whole genome shotgun (WGS) entry which is preliminary data.</text>
</comment>
<dbReference type="Proteomes" id="UP000434172">
    <property type="component" value="Unassembled WGS sequence"/>
</dbReference>
<accession>A0A8H3ZRQ1</accession>
<proteinExistence type="predicted"/>
<dbReference type="OrthoDB" id="1577640at2759"/>
<dbReference type="Pfam" id="PF17111">
    <property type="entry name" value="PigL_N"/>
    <property type="match status" value="1"/>
</dbReference>
<gene>
    <name evidence="2" type="ORF">GQ607_003282</name>
</gene>
<keyword evidence="3" id="KW-1185">Reference proteome</keyword>
<sequence>MDPFSAATGVAGLISLGIEVCKGLNAYCREYRSKDSEILALSQHAKRLEAFLHMIEGRMKEKSQVDQALATTFEDCHVTCTICLQEFTALNTKYARPKALSGLRQQGKAFVRQLQFPLQKDKFNSIRSQMLEFKTLCLITCFC</sequence>
<evidence type="ECO:0000313" key="3">
    <source>
        <dbReference type="Proteomes" id="UP000434172"/>
    </source>
</evidence>
<feature type="domain" description="Azaphilone pigments biosynthesis cluster protein L N-terminal" evidence="1">
    <location>
        <begin position="1"/>
        <end position="90"/>
    </location>
</feature>